<feature type="signal peptide" evidence="1">
    <location>
        <begin position="1"/>
        <end position="18"/>
    </location>
</feature>
<proteinExistence type="predicted"/>
<accession>A0A9N8D7N9</accession>
<gene>
    <name evidence="2" type="ORF">SEMRO_31_G020180.1</name>
</gene>
<organism evidence="2 3">
    <name type="scientific">Seminavis robusta</name>
    <dbReference type="NCBI Taxonomy" id="568900"/>
    <lineage>
        <taxon>Eukaryota</taxon>
        <taxon>Sar</taxon>
        <taxon>Stramenopiles</taxon>
        <taxon>Ochrophyta</taxon>
        <taxon>Bacillariophyta</taxon>
        <taxon>Bacillariophyceae</taxon>
        <taxon>Bacillariophycidae</taxon>
        <taxon>Naviculales</taxon>
        <taxon>Naviculaceae</taxon>
        <taxon>Seminavis</taxon>
    </lineage>
</organism>
<evidence type="ECO:0000313" key="3">
    <source>
        <dbReference type="Proteomes" id="UP001153069"/>
    </source>
</evidence>
<feature type="chain" id="PRO_5040241902" evidence="1">
    <location>
        <begin position="19"/>
        <end position="205"/>
    </location>
</feature>
<reference evidence="2" key="1">
    <citation type="submission" date="2020-06" db="EMBL/GenBank/DDBJ databases">
        <authorList>
            <consortium name="Plant Systems Biology data submission"/>
        </authorList>
    </citation>
    <scope>NUCLEOTIDE SEQUENCE</scope>
    <source>
        <strain evidence="2">D6</strain>
    </source>
</reference>
<keyword evidence="3" id="KW-1185">Reference proteome</keyword>
<name>A0A9N8D7N9_9STRA</name>
<evidence type="ECO:0000313" key="2">
    <source>
        <dbReference type="EMBL" id="CAB9498077.1"/>
    </source>
</evidence>
<dbReference type="Proteomes" id="UP001153069">
    <property type="component" value="Unassembled WGS sequence"/>
</dbReference>
<comment type="caution">
    <text evidence="2">The sequence shown here is derived from an EMBL/GenBank/DDBJ whole genome shotgun (WGS) entry which is preliminary data.</text>
</comment>
<dbReference type="AlphaFoldDB" id="A0A9N8D7N9"/>
<dbReference type="EMBL" id="CAICTM010000031">
    <property type="protein sequence ID" value="CAB9498077.1"/>
    <property type="molecule type" value="Genomic_DNA"/>
</dbReference>
<evidence type="ECO:0000256" key="1">
    <source>
        <dbReference type="SAM" id="SignalP"/>
    </source>
</evidence>
<sequence length="205" mass="22751">MLLLSSLLLLVSAVAVDGYPCPCVPDYVKFQFDFQWGCNHPPTASDFTSSSSCNIAGKPRASSIKKVIMHDLMLEGEEEGKEEVWMNTTALLTETIGEDGAAKYTFTYNRPKKSPTKLWFDFYTTSSARGDPVATIDLNYQRGSDDCFHDSNPVFYPGDFIYFLTVESVGHISDPFCSYGDERAETNTQNWFDGSVAEALKGLLA</sequence>
<protein>
    <submittedName>
        <fullName evidence="2">Uncharacterized protein</fullName>
    </submittedName>
</protein>
<keyword evidence="1" id="KW-0732">Signal</keyword>